<dbReference type="InterPro" id="IPR027417">
    <property type="entry name" value="P-loop_NTPase"/>
</dbReference>
<evidence type="ECO:0000256" key="3">
    <source>
        <dbReference type="ARBA" id="ARBA00022730"/>
    </source>
</evidence>
<comment type="subunit">
    <text evidence="7">Monomer. Probably contacts ribosomal proteins L1, L5, L33 and S7, the 16S and 23S rRNA and the P-site containing tRNA(fMet).</text>
</comment>
<dbReference type="Gene3D" id="3.40.50.300">
    <property type="entry name" value="P-loop containing nucleotide triphosphate hydrolases"/>
    <property type="match status" value="2"/>
</dbReference>
<keyword evidence="10" id="KW-1185">Reference proteome</keyword>
<evidence type="ECO:0000256" key="1">
    <source>
        <dbReference type="ARBA" id="ARBA00005868"/>
    </source>
</evidence>
<dbReference type="PANTHER" id="PTHR43858">
    <property type="entry name" value="ENERGY-DEPENDENT TRANSLATIONAL THROTTLE PROTEIN ETTA"/>
    <property type="match status" value="1"/>
</dbReference>
<dbReference type="EC" id="3.6.1.-" evidence="7"/>
<protein>
    <recommendedName>
        <fullName evidence="7">Energy-dependent translational throttle protein EttA</fullName>
        <ecNumber evidence="7">3.6.1.-</ecNumber>
    </recommendedName>
    <alternativeName>
        <fullName evidence="7">Translational regulatory factor EttA</fullName>
    </alternativeName>
</protein>
<dbReference type="HAMAP" id="MF_00847">
    <property type="entry name" value="EttA"/>
    <property type="match status" value="1"/>
</dbReference>
<evidence type="ECO:0000256" key="6">
    <source>
        <dbReference type="ARBA" id="ARBA00022845"/>
    </source>
</evidence>
<feature type="binding site" evidence="7">
    <location>
        <begin position="38"/>
        <end position="45"/>
    </location>
    <ligand>
        <name>ATP</name>
        <dbReference type="ChEBI" id="CHEBI:30616"/>
        <label>1</label>
    </ligand>
</feature>
<keyword evidence="7" id="KW-0677">Repeat</keyword>
<sequence>MAEYIYSMVRARKAVGDKLILDDVTMAFLPGAKIGMVGPNGAGKSTILKIMAGLDQPSNGEAKLSPGFTVGILMQEPELDESKSVLENIQDGIAIKAKVDRFNEISGLMADPDADFDALLAEMGVLQEEIDAADAWDLDSQLEQAMDALRTPPGDAEISNLSGGEKRRVALTKLLLQKPDLLLLDEPTNHLDAESVLWLEQHLQKYPGAVIAITHDRYFLDNVAEWIAEVDRGRLIGYEGNYSTYLEKKGERLAIQGKKDAKLAKRLAEELEWVRSNAKGRQAKSKARLARYEEMAAEADRTRKLDFEEIQIPPGPRLGSIVIEAKKLQKGFDGRSLIDGLSFSLPPNGIVGVIGPNGVGKTTLFKTIVGLEPLDGGDLKVGETVKISYVDQSRSNIDPQKTLWEVVSDGLDIITVGKTEIPSRAYVSKFGFKGPDQQKRAGVLSGGERNRLNLALTLKEGGNLLLLDEPTNDLDVETLQSLENALLEFPGCAVVITHDRWFLDRIATHILAYEGTDENPDQWYWFEGNFEAYEANKIERLGPDAAKPHRSTYRKLTRD</sequence>
<keyword evidence="6 7" id="KW-0810">Translation regulation</keyword>
<accession>A0ABW2HC38</accession>
<comment type="function">
    <text evidence="7">A translation factor that gates the progression of the 70S ribosomal initiation complex (IC, containing tRNA(fMet) in the P-site) into the translation elongation cycle by using a mechanism sensitive to the ATP/ADP ratio. Binds to the 70S ribosome E-site where it modulates the state of the translating ribosome during subunit translocation. ATP hydrolysis probably frees it from the ribosome, which can enter the elongation phase.</text>
</comment>
<keyword evidence="7" id="KW-0648">Protein biosynthesis</keyword>
<dbReference type="RefSeq" id="WP_262873759.1">
    <property type="nucleotide sequence ID" value="NZ_BAABKW010000002.1"/>
</dbReference>
<proteinExistence type="inferred from homology"/>
<evidence type="ECO:0000256" key="4">
    <source>
        <dbReference type="ARBA" id="ARBA00022741"/>
    </source>
</evidence>
<dbReference type="PANTHER" id="PTHR43858:SF1">
    <property type="entry name" value="ABC TRANSPORTER-RELATED PROTEIN"/>
    <property type="match status" value="1"/>
</dbReference>
<keyword evidence="7" id="KW-0694">RNA-binding</keyword>
<keyword evidence="7" id="KW-0378">Hydrolase</keyword>
<comment type="catalytic activity">
    <reaction evidence="7">
        <text>ATP + H2O = ADP + phosphate + H(+)</text>
        <dbReference type="Rhea" id="RHEA:13065"/>
        <dbReference type="ChEBI" id="CHEBI:15377"/>
        <dbReference type="ChEBI" id="CHEBI:15378"/>
        <dbReference type="ChEBI" id="CHEBI:30616"/>
        <dbReference type="ChEBI" id="CHEBI:43474"/>
        <dbReference type="ChEBI" id="CHEBI:456216"/>
    </reaction>
</comment>
<feature type="domain" description="ABC transporter" evidence="8">
    <location>
        <begin position="3"/>
        <end position="257"/>
    </location>
</feature>
<dbReference type="PROSITE" id="PS50893">
    <property type="entry name" value="ABC_TRANSPORTER_2"/>
    <property type="match status" value="2"/>
</dbReference>
<comment type="caution">
    <text evidence="9">The sequence shown here is derived from an EMBL/GenBank/DDBJ whole genome shotgun (WGS) entry which is preliminary data.</text>
</comment>
<gene>
    <name evidence="7 9" type="primary">ettA</name>
    <name evidence="9" type="ORF">ACFQRL_07965</name>
</gene>
<feature type="domain" description="ABC transporter" evidence="8">
    <location>
        <begin position="323"/>
        <end position="540"/>
    </location>
</feature>
<dbReference type="Proteomes" id="UP001596507">
    <property type="component" value="Unassembled WGS sequence"/>
</dbReference>
<dbReference type="SMART" id="SM00382">
    <property type="entry name" value="AAA"/>
    <property type="match status" value="2"/>
</dbReference>
<comment type="caution">
    <text evidence="7">Lacks conserved residue(s) required for the propagation of feature annotation.</text>
</comment>
<dbReference type="InterPro" id="IPR032781">
    <property type="entry name" value="ABC_tran_Xtn"/>
</dbReference>
<keyword evidence="2 7" id="KW-0820">tRNA-binding</keyword>
<dbReference type="EMBL" id="JBHTBE010000001">
    <property type="protein sequence ID" value="MFC7268888.1"/>
    <property type="molecule type" value="Genomic_DNA"/>
</dbReference>
<dbReference type="InterPro" id="IPR017871">
    <property type="entry name" value="ABC_transporter-like_CS"/>
</dbReference>
<dbReference type="NCBIfam" id="TIGR03719">
    <property type="entry name" value="ABC_ABC_ChvD"/>
    <property type="match status" value="1"/>
</dbReference>
<dbReference type="InterPro" id="IPR003593">
    <property type="entry name" value="AAA+_ATPase"/>
</dbReference>
<evidence type="ECO:0000256" key="7">
    <source>
        <dbReference type="HAMAP-Rule" id="MF_00847"/>
    </source>
</evidence>
<evidence type="ECO:0000313" key="10">
    <source>
        <dbReference type="Proteomes" id="UP001596507"/>
    </source>
</evidence>
<dbReference type="SUPFAM" id="SSF52540">
    <property type="entry name" value="P-loop containing nucleoside triphosphate hydrolases"/>
    <property type="match status" value="2"/>
</dbReference>
<dbReference type="Pfam" id="PF12848">
    <property type="entry name" value="ABC_tran_Xtn"/>
    <property type="match status" value="1"/>
</dbReference>
<dbReference type="PROSITE" id="PS00211">
    <property type="entry name" value="ABC_TRANSPORTER_1"/>
    <property type="match status" value="1"/>
</dbReference>
<dbReference type="InterPro" id="IPR003439">
    <property type="entry name" value="ABC_transporter-like_ATP-bd"/>
</dbReference>
<organism evidence="9 10">
    <name type="scientific">Microbacterium fluvii</name>
    <dbReference type="NCBI Taxonomy" id="415215"/>
    <lineage>
        <taxon>Bacteria</taxon>
        <taxon>Bacillati</taxon>
        <taxon>Actinomycetota</taxon>
        <taxon>Actinomycetes</taxon>
        <taxon>Micrococcales</taxon>
        <taxon>Microbacteriaceae</taxon>
        <taxon>Microbacterium</taxon>
    </lineage>
</organism>
<evidence type="ECO:0000256" key="5">
    <source>
        <dbReference type="ARBA" id="ARBA00022840"/>
    </source>
</evidence>
<feature type="binding site" evidence="7">
    <location>
        <begin position="355"/>
        <end position="362"/>
    </location>
    <ligand>
        <name>ATP</name>
        <dbReference type="ChEBI" id="CHEBI:30616"/>
        <label>2</label>
    </ligand>
</feature>
<dbReference type="InterPro" id="IPR022374">
    <property type="entry name" value="EttA"/>
</dbReference>
<comment type="similarity">
    <text evidence="1 7">Belongs to the ABC transporter superfamily. ABCF family. Translational throttle EttA subfamily.</text>
</comment>
<comment type="subcellular location">
    <subcellularLocation>
        <location evidence="7">Cytoplasm</location>
    </subcellularLocation>
    <text evidence="7">Associates with ribosomes and polysomes.</text>
</comment>
<comment type="domain">
    <text evidence="7">The P-site tRNA interaction motif (PtIM domain) probably interacts with the P-site tRNA(fMet) as well as the 23S rRNA.</text>
</comment>
<dbReference type="CDD" id="cd03221">
    <property type="entry name" value="ABCF_EF-3"/>
    <property type="match status" value="2"/>
</dbReference>
<keyword evidence="5 7" id="KW-0067">ATP-binding</keyword>
<evidence type="ECO:0000313" key="9">
    <source>
        <dbReference type="EMBL" id="MFC7268888.1"/>
    </source>
</evidence>
<dbReference type="NCBIfam" id="NF008775">
    <property type="entry name" value="PRK11819.1"/>
    <property type="match status" value="1"/>
</dbReference>
<evidence type="ECO:0000256" key="2">
    <source>
        <dbReference type="ARBA" id="ARBA00022555"/>
    </source>
</evidence>
<dbReference type="Pfam" id="PF00005">
    <property type="entry name" value="ABC_tran"/>
    <property type="match status" value="2"/>
</dbReference>
<keyword evidence="7" id="KW-0963">Cytoplasm</keyword>
<reference evidence="10" key="1">
    <citation type="journal article" date="2019" name="Int. J. Syst. Evol. Microbiol.">
        <title>The Global Catalogue of Microorganisms (GCM) 10K type strain sequencing project: providing services to taxonomists for standard genome sequencing and annotation.</title>
        <authorList>
            <consortium name="The Broad Institute Genomics Platform"/>
            <consortium name="The Broad Institute Genome Sequencing Center for Infectious Disease"/>
            <person name="Wu L."/>
            <person name="Ma J."/>
        </authorList>
    </citation>
    <scope>NUCLEOTIDE SEQUENCE [LARGE SCALE GENOMIC DNA]</scope>
    <source>
        <strain evidence="10">CGMCC 1.15772</strain>
    </source>
</reference>
<keyword evidence="4 7" id="KW-0547">Nucleotide-binding</keyword>
<name>A0ABW2HC38_9MICO</name>
<evidence type="ECO:0000259" key="8">
    <source>
        <dbReference type="PROSITE" id="PS50893"/>
    </source>
</evidence>
<keyword evidence="3 7" id="KW-0699">rRNA-binding</keyword>
<comment type="domain">
    <text evidence="7">The arm domain is inserted in the first ABC transporter domain. Probably contacts ribosomal protein L1.</text>
</comment>